<reference evidence="3 4" key="1">
    <citation type="submission" date="2019-09" db="EMBL/GenBank/DDBJ databases">
        <authorList>
            <person name="Chandra G."/>
            <person name="Truman W A."/>
        </authorList>
    </citation>
    <scope>NUCLEOTIDE SEQUENCE [LARGE SCALE GENOMIC DNA]</scope>
    <source>
        <strain evidence="3">PS723</strain>
    </source>
</reference>
<feature type="domain" description="Potassium channel" evidence="2">
    <location>
        <begin position="60"/>
        <end position="130"/>
    </location>
</feature>
<dbReference type="AlphaFoldDB" id="A0A5E7ETW1"/>
<evidence type="ECO:0000259" key="2">
    <source>
        <dbReference type="Pfam" id="PF07885"/>
    </source>
</evidence>
<protein>
    <recommendedName>
        <fullName evidence="2">Potassium channel domain-containing protein</fullName>
    </recommendedName>
</protein>
<keyword evidence="1" id="KW-0472">Membrane</keyword>
<name>A0A5E7ETW1_PSEFL</name>
<organism evidence="3 4">
    <name type="scientific">Pseudomonas fluorescens</name>
    <dbReference type="NCBI Taxonomy" id="294"/>
    <lineage>
        <taxon>Bacteria</taxon>
        <taxon>Pseudomonadati</taxon>
        <taxon>Pseudomonadota</taxon>
        <taxon>Gammaproteobacteria</taxon>
        <taxon>Pseudomonadales</taxon>
        <taxon>Pseudomonadaceae</taxon>
        <taxon>Pseudomonas</taxon>
    </lineage>
</organism>
<keyword evidence="1" id="KW-1133">Transmembrane helix</keyword>
<feature type="transmembrane region" description="Helical" evidence="1">
    <location>
        <begin position="6"/>
        <end position="27"/>
    </location>
</feature>
<feature type="transmembrane region" description="Helical" evidence="1">
    <location>
        <begin position="113"/>
        <end position="137"/>
    </location>
</feature>
<dbReference type="Proteomes" id="UP000379480">
    <property type="component" value="Unassembled WGS sequence"/>
</dbReference>
<evidence type="ECO:0000313" key="4">
    <source>
        <dbReference type="Proteomes" id="UP000379480"/>
    </source>
</evidence>
<dbReference type="RefSeq" id="WP_150806213.1">
    <property type="nucleotide sequence ID" value="NZ_CABVHY010000029.1"/>
</dbReference>
<dbReference type="SUPFAM" id="SSF81324">
    <property type="entry name" value="Voltage-gated potassium channels"/>
    <property type="match status" value="1"/>
</dbReference>
<evidence type="ECO:0000313" key="3">
    <source>
        <dbReference type="EMBL" id="VVO30104.1"/>
    </source>
</evidence>
<gene>
    <name evidence="3" type="ORF">PS723_04919</name>
</gene>
<dbReference type="Pfam" id="PF07885">
    <property type="entry name" value="Ion_trans_2"/>
    <property type="match status" value="1"/>
</dbReference>
<feature type="transmembrane region" description="Helical" evidence="1">
    <location>
        <begin position="48"/>
        <end position="69"/>
    </location>
</feature>
<dbReference type="EMBL" id="CABVHY010000029">
    <property type="protein sequence ID" value="VVO30104.1"/>
    <property type="molecule type" value="Genomic_DNA"/>
</dbReference>
<dbReference type="Gene3D" id="1.10.287.70">
    <property type="match status" value="1"/>
</dbReference>
<accession>A0A5E7ETW1</accession>
<keyword evidence="1" id="KW-0812">Transmembrane</keyword>
<dbReference type="InterPro" id="IPR013099">
    <property type="entry name" value="K_chnl_dom"/>
</dbReference>
<evidence type="ECO:0000256" key="1">
    <source>
        <dbReference type="SAM" id="Phobius"/>
    </source>
</evidence>
<dbReference type="OrthoDB" id="9813518at2"/>
<proteinExistence type="predicted"/>
<sequence length="147" mass="16287">MSLNILFAWGLAASTVVVHAVGMALMLKALSRWALLSQTHLWAIIRRLVWAACYLILLHVIEISIWAAFYLWQECLPDLETALYFSGVTYATIGYGEVVLASPWRLFGPIEGLTGILMCGLSTGLFFAMVNHIYVAAHTKKASDDQP</sequence>